<dbReference type="Pfam" id="PF02515">
    <property type="entry name" value="CoA_transf_3"/>
    <property type="match status" value="1"/>
</dbReference>
<name>A0ABP3LRJ1_9BURK</name>
<dbReference type="RefSeq" id="WP_343927499.1">
    <property type="nucleotide sequence ID" value="NZ_BAAAEN010000006.1"/>
</dbReference>
<keyword evidence="1 2" id="KW-0808">Transferase</keyword>
<dbReference type="GO" id="GO:0016740">
    <property type="term" value="F:transferase activity"/>
    <property type="evidence" value="ECO:0007669"/>
    <property type="project" value="UniProtKB-KW"/>
</dbReference>
<gene>
    <name evidence="2" type="ORF">GCM10009097_21540</name>
</gene>
<dbReference type="EMBL" id="BAAAEN010000006">
    <property type="protein sequence ID" value="GAA0504335.1"/>
    <property type="molecule type" value="Genomic_DNA"/>
</dbReference>
<dbReference type="PANTHER" id="PTHR48207:SF3">
    <property type="entry name" value="SUCCINATE--HYDROXYMETHYLGLUTARATE COA-TRANSFERASE"/>
    <property type="match status" value="1"/>
</dbReference>
<evidence type="ECO:0000313" key="2">
    <source>
        <dbReference type="EMBL" id="GAA0504335.1"/>
    </source>
</evidence>
<dbReference type="PANTHER" id="PTHR48207">
    <property type="entry name" value="SUCCINATE--HYDROXYMETHYLGLUTARATE COA-TRANSFERASE"/>
    <property type="match status" value="1"/>
</dbReference>
<dbReference type="InterPro" id="IPR023606">
    <property type="entry name" value="CoA-Trfase_III_dom_1_sf"/>
</dbReference>
<evidence type="ECO:0000313" key="3">
    <source>
        <dbReference type="Proteomes" id="UP001501706"/>
    </source>
</evidence>
<protein>
    <submittedName>
        <fullName evidence="2">CoA transferase</fullName>
    </submittedName>
</protein>
<dbReference type="Proteomes" id="UP001501706">
    <property type="component" value="Unassembled WGS sequence"/>
</dbReference>
<organism evidence="2 3">
    <name type="scientific">Pigmentiphaga daeguensis</name>
    <dbReference type="NCBI Taxonomy" id="414049"/>
    <lineage>
        <taxon>Bacteria</taxon>
        <taxon>Pseudomonadati</taxon>
        <taxon>Pseudomonadota</taxon>
        <taxon>Betaproteobacteria</taxon>
        <taxon>Burkholderiales</taxon>
        <taxon>Alcaligenaceae</taxon>
        <taxon>Pigmentiphaga</taxon>
    </lineage>
</organism>
<accession>A0ABP3LRJ1</accession>
<sequence length="364" mass="38795">MSASAFSSSKPAPPSQLPLAGVKICDLSQGVAGPYCGLLLAQQGAEVVKIEPPGGDWLQHLGVQAHGQGPHYWYLNRGKQRRTLDLRSSDGRQAAIELAMQSDVLLASFRPGVLERMGLGAQAMLAARPELVHCTISGFGTTGPMASRPAVDGVIQALGGWMTINRTAQGHPRPLAYFPIDMLAGMYAFQTVLAALIRRWRSGSGSAHDVGLLHAAAAFLGPRLFEHACEQGRPRDLFSSPNGAYRTRDGWYMVAVTTQAQFEQVCEALSCPEIARDPRFASRQLRIDHRAALDELVAARMTLLDSAECDRAFAAAGAMGAPVLDLQGVLDHPQLAAIGGFEHLDTAWGKGLPVATTPGADIIS</sequence>
<dbReference type="Gene3D" id="3.30.1540.10">
    <property type="entry name" value="formyl-coa transferase, domain 3"/>
    <property type="match status" value="1"/>
</dbReference>
<dbReference type="Gene3D" id="3.40.50.10540">
    <property type="entry name" value="Crotonobetainyl-coa:carnitine coa-transferase, domain 1"/>
    <property type="match status" value="1"/>
</dbReference>
<keyword evidence="3" id="KW-1185">Reference proteome</keyword>
<evidence type="ECO:0000256" key="1">
    <source>
        <dbReference type="ARBA" id="ARBA00022679"/>
    </source>
</evidence>
<comment type="caution">
    <text evidence="2">The sequence shown here is derived from an EMBL/GenBank/DDBJ whole genome shotgun (WGS) entry which is preliminary data.</text>
</comment>
<dbReference type="InterPro" id="IPR044855">
    <property type="entry name" value="CoA-Trfase_III_dom3_sf"/>
</dbReference>
<reference evidence="3" key="1">
    <citation type="journal article" date="2019" name="Int. J. Syst. Evol. Microbiol.">
        <title>The Global Catalogue of Microorganisms (GCM) 10K type strain sequencing project: providing services to taxonomists for standard genome sequencing and annotation.</title>
        <authorList>
            <consortium name="The Broad Institute Genomics Platform"/>
            <consortium name="The Broad Institute Genome Sequencing Center for Infectious Disease"/>
            <person name="Wu L."/>
            <person name="Ma J."/>
        </authorList>
    </citation>
    <scope>NUCLEOTIDE SEQUENCE [LARGE SCALE GENOMIC DNA]</scope>
    <source>
        <strain evidence="3">JCM 14330</strain>
    </source>
</reference>
<dbReference type="InterPro" id="IPR050483">
    <property type="entry name" value="CoA-transferase_III_domain"/>
</dbReference>
<dbReference type="SUPFAM" id="SSF89796">
    <property type="entry name" value="CoA-transferase family III (CaiB/BaiF)"/>
    <property type="match status" value="1"/>
</dbReference>
<dbReference type="InterPro" id="IPR003673">
    <property type="entry name" value="CoA-Trfase_fam_III"/>
</dbReference>
<proteinExistence type="predicted"/>